<dbReference type="EMBL" id="MU865937">
    <property type="protein sequence ID" value="KAK4449522.1"/>
    <property type="molecule type" value="Genomic_DNA"/>
</dbReference>
<keyword evidence="3" id="KW-1185">Reference proteome</keyword>
<evidence type="ECO:0000313" key="2">
    <source>
        <dbReference type="EMBL" id="KAK4449522.1"/>
    </source>
</evidence>
<reference evidence="2" key="1">
    <citation type="journal article" date="2023" name="Mol. Phylogenet. Evol.">
        <title>Genome-scale phylogeny and comparative genomics of the fungal order Sordariales.</title>
        <authorList>
            <person name="Hensen N."/>
            <person name="Bonometti L."/>
            <person name="Westerberg I."/>
            <person name="Brannstrom I.O."/>
            <person name="Guillou S."/>
            <person name="Cros-Aarteil S."/>
            <person name="Calhoun S."/>
            <person name="Haridas S."/>
            <person name="Kuo A."/>
            <person name="Mondo S."/>
            <person name="Pangilinan J."/>
            <person name="Riley R."/>
            <person name="LaButti K."/>
            <person name="Andreopoulos B."/>
            <person name="Lipzen A."/>
            <person name="Chen C."/>
            <person name="Yan M."/>
            <person name="Daum C."/>
            <person name="Ng V."/>
            <person name="Clum A."/>
            <person name="Steindorff A."/>
            <person name="Ohm R.A."/>
            <person name="Martin F."/>
            <person name="Silar P."/>
            <person name="Natvig D.O."/>
            <person name="Lalanne C."/>
            <person name="Gautier V."/>
            <person name="Ament-Velasquez S.L."/>
            <person name="Kruys A."/>
            <person name="Hutchinson M.I."/>
            <person name="Powell A.J."/>
            <person name="Barry K."/>
            <person name="Miller A.N."/>
            <person name="Grigoriev I.V."/>
            <person name="Debuchy R."/>
            <person name="Gladieux P."/>
            <person name="Hiltunen Thoren M."/>
            <person name="Johannesson H."/>
        </authorList>
    </citation>
    <scope>NUCLEOTIDE SEQUENCE</scope>
    <source>
        <strain evidence="2">PSN243</strain>
    </source>
</reference>
<feature type="region of interest" description="Disordered" evidence="1">
    <location>
        <begin position="299"/>
        <end position="368"/>
    </location>
</feature>
<organism evidence="2 3">
    <name type="scientific">Podospora aff. communis PSN243</name>
    <dbReference type="NCBI Taxonomy" id="3040156"/>
    <lineage>
        <taxon>Eukaryota</taxon>
        <taxon>Fungi</taxon>
        <taxon>Dikarya</taxon>
        <taxon>Ascomycota</taxon>
        <taxon>Pezizomycotina</taxon>
        <taxon>Sordariomycetes</taxon>
        <taxon>Sordariomycetidae</taxon>
        <taxon>Sordariales</taxon>
        <taxon>Podosporaceae</taxon>
        <taxon>Podospora</taxon>
    </lineage>
</organism>
<gene>
    <name evidence="2" type="ORF">QBC34DRAFT_92764</name>
</gene>
<feature type="region of interest" description="Disordered" evidence="1">
    <location>
        <begin position="98"/>
        <end position="272"/>
    </location>
</feature>
<feature type="region of interest" description="Disordered" evidence="1">
    <location>
        <begin position="1"/>
        <end position="54"/>
    </location>
</feature>
<accession>A0AAV9GMV1</accession>
<feature type="compositionally biased region" description="Low complexity" evidence="1">
    <location>
        <begin position="7"/>
        <end position="19"/>
    </location>
</feature>
<reference evidence="2" key="2">
    <citation type="submission" date="2023-05" db="EMBL/GenBank/DDBJ databases">
        <authorList>
            <consortium name="Lawrence Berkeley National Laboratory"/>
            <person name="Steindorff A."/>
            <person name="Hensen N."/>
            <person name="Bonometti L."/>
            <person name="Westerberg I."/>
            <person name="Brannstrom I.O."/>
            <person name="Guillou S."/>
            <person name="Cros-Aarteil S."/>
            <person name="Calhoun S."/>
            <person name="Haridas S."/>
            <person name="Kuo A."/>
            <person name="Mondo S."/>
            <person name="Pangilinan J."/>
            <person name="Riley R."/>
            <person name="Labutti K."/>
            <person name="Andreopoulos B."/>
            <person name="Lipzen A."/>
            <person name="Chen C."/>
            <person name="Yanf M."/>
            <person name="Daum C."/>
            <person name="Ng V."/>
            <person name="Clum A."/>
            <person name="Ohm R."/>
            <person name="Martin F."/>
            <person name="Silar P."/>
            <person name="Natvig D."/>
            <person name="Lalanne C."/>
            <person name="Gautier V."/>
            <person name="Ament-Velasquez S.L."/>
            <person name="Kruys A."/>
            <person name="Hutchinson M.I."/>
            <person name="Powell A.J."/>
            <person name="Barry K."/>
            <person name="Miller A.N."/>
            <person name="Grigoriev I.V."/>
            <person name="Debuchy R."/>
            <person name="Gladieux P."/>
            <person name="Thoren M.H."/>
            <person name="Johannesson H."/>
        </authorList>
    </citation>
    <scope>NUCLEOTIDE SEQUENCE</scope>
    <source>
        <strain evidence="2">PSN243</strain>
    </source>
</reference>
<sequence>MRLKKVPPFSTVNTTTTPSRRSRSSPPIGPSHVHAYHGHPPMRNRPPGSSSPDPAGTYLQACTEWCGQVLPLLAVYRGVSRVLCRCLLFAMVAPASFPFSHADMTGNGGDEKGKKKDDKGKGKDVRSKGNDGNRKKKDQDRRNPKPRKGSQGGNIVEYTWPDPFYPKAKTDGQSHEDTATQPGSHHAPISSYDPSPDYQHSGAHYGTQYGETQYGETQDDETQDDSQQDCDSDDQPQDHESADSQTQYEQQYSGVSHLHHTDTRDSTTSSHHDQYYAADNEGATKGMLGGVPYLPDPFSSIHQPITSNTPYYGSNDPPTWQAPEDSFSPTPQNDTSRTAQFNTSTVDHTTDYSENTHIGGGVDWRNNPRGIVDPSTGYDTGEIEAGLRTVNLDDQRSAQDQFAGQQLYQQDAEAYRAADTPYNYREAGEVEDLDVSEDYTVFLFFCDRRQRPVEVDCLMDDHAKHPVISDKLATTLGLAVSKTSKKELEIAPGTVEIGGKLEKLEWTEPKPDDPNMQPRRGNTTFYISDNLELEYDAYLPPDFFGKVESSHRRRRYEHRRDDKYSDRRDRRDRHDKDKDKGKGKDKDSRRRR</sequence>
<proteinExistence type="predicted"/>
<feature type="compositionally biased region" description="Polar residues" evidence="1">
    <location>
        <begin position="300"/>
        <end position="318"/>
    </location>
</feature>
<feature type="compositionally biased region" description="Polar residues" evidence="1">
    <location>
        <begin position="243"/>
        <end position="254"/>
    </location>
</feature>
<dbReference type="AlphaFoldDB" id="A0AAV9GMV1"/>
<comment type="caution">
    <text evidence="2">The sequence shown here is derived from an EMBL/GenBank/DDBJ whole genome shotgun (WGS) entry which is preliminary data.</text>
</comment>
<feature type="compositionally biased region" description="Basic and acidic residues" evidence="1">
    <location>
        <begin position="259"/>
        <end position="272"/>
    </location>
</feature>
<feature type="compositionally biased region" description="Basic and acidic residues" evidence="1">
    <location>
        <begin position="109"/>
        <end position="143"/>
    </location>
</feature>
<feature type="compositionally biased region" description="Acidic residues" evidence="1">
    <location>
        <begin position="217"/>
        <end position="235"/>
    </location>
</feature>
<feature type="compositionally biased region" description="Basic and acidic residues" evidence="1">
    <location>
        <begin position="558"/>
        <end position="592"/>
    </location>
</feature>
<evidence type="ECO:0000313" key="3">
    <source>
        <dbReference type="Proteomes" id="UP001321760"/>
    </source>
</evidence>
<evidence type="ECO:0000256" key="1">
    <source>
        <dbReference type="SAM" id="MobiDB-lite"/>
    </source>
</evidence>
<feature type="compositionally biased region" description="Polar residues" evidence="1">
    <location>
        <begin position="327"/>
        <end position="356"/>
    </location>
</feature>
<feature type="compositionally biased region" description="Basic and acidic residues" evidence="1">
    <location>
        <begin position="168"/>
        <end position="178"/>
    </location>
</feature>
<dbReference type="Proteomes" id="UP001321760">
    <property type="component" value="Unassembled WGS sequence"/>
</dbReference>
<protein>
    <submittedName>
        <fullName evidence="2">Uncharacterized protein</fullName>
    </submittedName>
</protein>
<name>A0AAV9GMV1_9PEZI</name>
<feature type="region of interest" description="Disordered" evidence="1">
    <location>
        <begin position="549"/>
        <end position="592"/>
    </location>
</feature>